<dbReference type="RefSeq" id="WP_380714021.1">
    <property type="nucleotide sequence ID" value="NZ_JBHUML010000005.1"/>
</dbReference>
<evidence type="ECO:0000313" key="1">
    <source>
        <dbReference type="EMBL" id="MFD2706721.1"/>
    </source>
</evidence>
<organism evidence="1 2">
    <name type="scientific">Salibacterium lacus</name>
    <dbReference type="NCBI Taxonomy" id="1898109"/>
    <lineage>
        <taxon>Bacteria</taxon>
        <taxon>Bacillati</taxon>
        <taxon>Bacillota</taxon>
        <taxon>Bacilli</taxon>
        <taxon>Bacillales</taxon>
        <taxon>Bacillaceae</taxon>
    </lineage>
</organism>
<gene>
    <name evidence="1" type="ORF">ACFSUB_14740</name>
</gene>
<dbReference type="Proteomes" id="UP001597520">
    <property type="component" value="Unassembled WGS sequence"/>
</dbReference>
<reference evidence="2" key="1">
    <citation type="journal article" date="2019" name="Int. J. Syst. Evol. Microbiol.">
        <title>The Global Catalogue of Microorganisms (GCM) 10K type strain sequencing project: providing services to taxonomists for standard genome sequencing and annotation.</title>
        <authorList>
            <consortium name="The Broad Institute Genomics Platform"/>
            <consortium name="The Broad Institute Genome Sequencing Center for Infectious Disease"/>
            <person name="Wu L."/>
            <person name="Ma J."/>
        </authorList>
    </citation>
    <scope>NUCLEOTIDE SEQUENCE [LARGE SCALE GENOMIC DNA]</scope>
    <source>
        <strain evidence="2">KCTC 33792</strain>
    </source>
</reference>
<proteinExistence type="predicted"/>
<sequence length="198" mass="23050">MIRWQYHHTGNTKVGKGMKRWMLLLMLVMTACSGGEETLNPINDELRVAAYERISENLQNNNGMTKERAEKEAFDHLVQRVAVVNRAQEVGIEVTEEEAMKMSNNVRSKLENGKIDNAEPTWKDIRNTMEAENLTETEYWEEYAKNGYKETLMIDKLKTYEEENALKPWSVRKKEIVKAFKSNESGRIESFREKVGLQ</sequence>
<dbReference type="PROSITE" id="PS51257">
    <property type="entry name" value="PROKAR_LIPOPROTEIN"/>
    <property type="match status" value="1"/>
</dbReference>
<evidence type="ECO:0008006" key="3">
    <source>
        <dbReference type="Google" id="ProtNLM"/>
    </source>
</evidence>
<protein>
    <recommendedName>
        <fullName evidence="3">Lipoprotein</fullName>
    </recommendedName>
</protein>
<name>A0ABW5T3X9_9BACI</name>
<dbReference type="InterPro" id="IPR027304">
    <property type="entry name" value="Trigger_fact/SurA_dom_sf"/>
</dbReference>
<comment type="caution">
    <text evidence="1">The sequence shown here is derived from an EMBL/GenBank/DDBJ whole genome shotgun (WGS) entry which is preliminary data.</text>
</comment>
<dbReference type="SUPFAM" id="SSF109998">
    <property type="entry name" value="Triger factor/SurA peptide-binding domain-like"/>
    <property type="match status" value="1"/>
</dbReference>
<keyword evidence="2" id="KW-1185">Reference proteome</keyword>
<accession>A0ABW5T3X9</accession>
<evidence type="ECO:0000313" key="2">
    <source>
        <dbReference type="Proteomes" id="UP001597520"/>
    </source>
</evidence>
<dbReference type="EMBL" id="JBHUML010000005">
    <property type="protein sequence ID" value="MFD2706721.1"/>
    <property type="molecule type" value="Genomic_DNA"/>
</dbReference>